<dbReference type="GeneID" id="19901059"/>
<dbReference type="EMBL" id="JH767568">
    <property type="protein sequence ID" value="EON64515.1"/>
    <property type="molecule type" value="Genomic_DNA"/>
</dbReference>
<dbReference type="RefSeq" id="XP_007779832.1">
    <property type="nucleotide sequence ID" value="XM_007781642.1"/>
</dbReference>
<dbReference type="GO" id="GO:0005737">
    <property type="term" value="C:cytoplasm"/>
    <property type="evidence" value="ECO:0007669"/>
    <property type="project" value="UniProtKB-SubCell"/>
</dbReference>
<evidence type="ECO:0000313" key="6">
    <source>
        <dbReference type="Proteomes" id="UP000016924"/>
    </source>
</evidence>
<dbReference type="GO" id="GO:0008180">
    <property type="term" value="C:COP9 signalosome"/>
    <property type="evidence" value="ECO:0007669"/>
    <property type="project" value="UniProtKB-UniRule"/>
</dbReference>
<evidence type="ECO:0000313" key="5">
    <source>
        <dbReference type="EMBL" id="EON64515.1"/>
    </source>
</evidence>
<dbReference type="CDD" id="cd08063">
    <property type="entry name" value="MPN_CSN6"/>
    <property type="match status" value="1"/>
</dbReference>
<evidence type="ECO:0000256" key="2">
    <source>
        <dbReference type="RuleBase" id="RU367006"/>
    </source>
</evidence>
<dbReference type="OMA" id="YESIHES"/>
<evidence type="ECO:0000259" key="4">
    <source>
        <dbReference type="PROSITE" id="PS50249"/>
    </source>
</evidence>
<name>R7YRH6_CONA1</name>
<protein>
    <recommendedName>
        <fullName evidence="2">COP9 signalosome complex subunit 6</fullName>
    </recommendedName>
</protein>
<keyword evidence="2" id="KW-0736">Signalosome</keyword>
<dbReference type="HOGENOM" id="CLU_027018_2_0_1"/>
<comment type="similarity">
    <text evidence="1 2">Belongs to the peptidase M67A family. CSN6 subfamily.</text>
</comment>
<comment type="subcellular location">
    <subcellularLocation>
        <location evidence="2">Cytoplasm</location>
    </subcellularLocation>
    <subcellularLocation>
        <location evidence="2">Nucleus</location>
    </subcellularLocation>
</comment>
<dbReference type="AlphaFoldDB" id="R7YRH6"/>
<keyword evidence="2" id="KW-0963">Cytoplasm</keyword>
<gene>
    <name evidence="5" type="ORF">W97_03748</name>
</gene>
<dbReference type="Gene3D" id="3.40.140.10">
    <property type="entry name" value="Cytidine Deaminase, domain 2"/>
    <property type="match status" value="1"/>
</dbReference>
<evidence type="ECO:0000256" key="1">
    <source>
        <dbReference type="ARBA" id="ARBA00010893"/>
    </source>
</evidence>
<reference evidence="6" key="1">
    <citation type="submission" date="2012-06" db="EMBL/GenBank/DDBJ databases">
        <title>The genome sequence of Coniosporium apollinis CBS 100218.</title>
        <authorList>
            <consortium name="The Broad Institute Genome Sequencing Platform"/>
            <person name="Cuomo C."/>
            <person name="Gorbushina A."/>
            <person name="Noack S."/>
            <person name="Walker B."/>
            <person name="Young S.K."/>
            <person name="Zeng Q."/>
            <person name="Gargeya S."/>
            <person name="Fitzgerald M."/>
            <person name="Haas B."/>
            <person name="Abouelleil A."/>
            <person name="Alvarado L."/>
            <person name="Arachchi H.M."/>
            <person name="Berlin A.M."/>
            <person name="Chapman S.B."/>
            <person name="Goldberg J."/>
            <person name="Griggs A."/>
            <person name="Gujja S."/>
            <person name="Hansen M."/>
            <person name="Howarth C."/>
            <person name="Imamovic A."/>
            <person name="Larimer J."/>
            <person name="McCowan C."/>
            <person name="Montmayeur A."/>
            <person name="Murphy C."/>
            <person name="Neiman D."/>
            <person name="Pearson M."/>
            <person name="Priest M."/>
            <person name="Roberts A."/>
            <person name="Saif S."/>
            <person name="Shea T."/>
            <person name="Sisk P."/>
            <person name="Sykes S."/>
            <person name="Wortman J."/>
            <person name="Nusbaum C."/>
            <person name="Birren B."/>
        </authorList>
    </citation>
    <scope>NUCLEOTIDE SEQUENCE [LARGE SCALE GENOMIC DNA]</scope>
    <source>
        <strain evidence="6">CBS 100218</strain>
    </source>
</reference>
<dbReference type="OrthoDB" id="1378at2759"/>
<dbReference type="InterPro" id="IPR000555">
    <property type="entry name" value="JAMM/MPN+_dom"/>
</dbReference>
<dbReference type="PROSITE" id="PS50249">
    <property type="entry name" value="MPN"/>
    <property type="match status" value="1"/>
</dbReference>
<proteinExistence type="inferred from homology"/>
<feature type="region of interest" description="Disordered" evidence="3">
    <location>
        <begin position="215"/>
        <end position="256"/>
    </location>
</feature>
<dbReference type="Proteomes" id="UP000016924">
    <property type="component" value="Unassembled WGS sequence"/>
</dbReference>
<evidence type="ECO:0000256" key="3">
    <source>
        <dbReference type="SAM" id="MobiDB-lite"/>
    </source>
</evidence>
<dbReference type="Pfam" id="PF01398">
    <property type="entry name" value="JAB"/>
    <property type="match status" value="1"/>
</dbReference>
<comment type="function">
    <text evidence="2">Component of the COP9 signalosome complex (CSN), a complex involved in various cellular and developmental processes.</text>
</comment>
<dbReference type="STRING" id="1168221.R7YRH6"/>
<dbReference type="eggNOG" id="KOG3050">
    <property type="taxonomic scope" value="Eukaryota"/>
</dbReference>
<dbReference type="PANTHER" id="PTHR10540:SF8">
    <property type="entry name" value="COP9 SIGNALOSOME COMPLEX SUBUNIT 6"/>
    <property type="match status" value="1"/>
</dbReference>
<sequence length="369" mass="39739">MAEANPLLSTARASDTSPQIQLHPLVLLTISDYITRHTLRKQDGPVVGAILGQQDGRTITLEVAFECLVKANDDGDAVLDNEWFNDRLEQFKDVHKAPALDLVAWFTLAPPSGPQHTHLPIHRYLQTLYNESALLLLFHPTAVLEGTATGGKLPLTIYESVTEPRSGAEKSSMEIDAPGGEGKELRFRELPYSVETGETEMIGVDFVAKGGGNATAVDTTKTQSSAAGKSSMGKGKARAGDAQVNGAVESESLELSPEDEELLSSLTAKQNAIRMLHRRISLLRAYLSSLPPSYLTDASLPFSPTSPTDPPLDHTILRSLRALTARLPLLTPATPTAASAFQSETLEQRSDHHVLPWIGQGAGSQKPGR</sequence>
<feature type="domain" description="MPN" evidence="4">
    <location>
        <begin position="20"/>
        <end position="164"/>
    </location>
</feature>
<dbReference type="PANTHER" id="PTHR10540">
    <property type="entry name" value="EUKARYOTIC TRANSLATION INITIATION FACTOR 3 SUBUNIT F-RELATED"/>
    <property type="match status" value="1"/>
</dbReference>
<keyword evidence="2" id="KW-0539">Nucleus</keyword>
<dbReference type="InterPro" id="IPR033859">
    <property type="entry name" value="MPN_CSN6"/>
</dbReference>
<organism evidence="5 6">
    <name type="scientific">Coniosporium apollinis (strain CBS 100218)</name>
    <name type="common">Rock-inhabiting black yeast</name>
    <dbReference type="NCBI Taxonomy" id="1168221"/>
    <lineage>
        <taxon>Eukaryota</taxon>
        <taxon>Fungi</taxon>
        <taxon>Dikarya</taxon>
        <taxon>Ascomycota</taxon>
        <taxon>Pezizomycotina</taxon>
        <taxon>Dothideomycetes</taxon>
        <taxon>Dothideomycetes incertae sedis</taxon>
        <taxon>Coniosporium</taxon>
    </lineage>
</organism>
<feature type="compositionally biased region" description="Low complexity" evidence="3">
    <location>
        <begin position="224"/>
        <end position="234"/>
    </location>
</feature>
<keyword evidence="6" id="KW-1185">Reference proteome</keyword>
<accession>R7YRH6</accession>
<dbReference type="GO" id="GO:0008237">
    <property type="term" value="F:metallopeptidase activity"/>
    <property type="evidence" value="ECO:0007669"/>
    <property type="project" value="InterPro"/>
</dbReference>
<dbReference type="InterPro" id="IPR037518">
    <property type="entry name" value="MPN"/>
</dbReference>
<dbReference type="GO" id="GO:0000338">
    <property type="term" value="P:protein deneddylation"/>
    <property type="evidence" value="ECO:0007669"/>
    <property type="project" value="InterPro"/>
</dbReference>